<dbReference type="Proteomes" id="UP000192276">
    <property type="component" value="Unassembled WGS sequence"/>
</dbReference>
<dbReference type="STRING" id="550983.A4R26_12415"/>
<name>A0A1V9GAB9_9BACT</name>
<dbReference type="AlphaFoldDB" id="A0A1V9GAB9"/>
<dbReference type="SUPFAM" id="SSF56300">
    <property type="entry name" value="Metallo-dependent phosphatases"/>
    <property type="match status" value="1"/>
</dbReference>
<reference evidence="2" key="1">
    <citation type="submission" date="2016-04" db="EMBL/GenBank/DDBJ databases">
        <authorList>
            <person name="Chen L."/>
            <person name="Zhuang W."/>
            <person name="Wang G."/>
        </authorList>
    </citation>
    <scope>NUCLEOTIDE SEQUENCE [LARGE SCALE GENOMIC DNA]</scope>
    <source>
        <strain evidence="2">208</strain>
    </source>
</reference>
<gene>
    <name evidence="1" type="ORF">A4R26_12415</name>
</gene>
<comment type="caution">
    <text evidence="1">The sequence shown here is derived from an EMBL/GenBank/DDBJ whole genome shotgun (WGS) entry which is preliminary data.</text>
</comment>
<dbReference type="Gene3D" id="3.60.21.10">
    <property type="match status" value="1"/>
</dbReference>
<sequence length="258" mass="28848">MLVVSDIEDAFPAFCKILIRKKVISRHFRWIYNDGHLVILGNNRREGLPKPEFLWFIYSLEEQARQNGGHVHFVLGKQELYCMGQSWNDHPKYAIKPDHSRSPSTAIFNGNIELLNWLRSKNVAEKIGSFLFVHKSVLPFIQHSPCSLIEINQSIRSTLKNNVGSAASIIPMELRTDIMITFGINVLLGHFNVTHIITGNNIICSAGLIDTSLKHASGERRGYLIGKKGIDMISSEGKEKLLLSDIALTPQSGISSGT</sequence>
<protein>
    <submittedName>
        <fullName evidence="1">Uncharacterized protein</fullName>
    </submittedName>
</protein>
<keyword evidence="2" id="KW-1185">Reference proteome</keyword>
<accession>A0A1V9GAB9</accession>
<proteinExistence type="predicted"/>
<dbReference type="OrthoDB" id="7550081at2"/>
<evidence type="ECO:0000313" key="1">
    <source>
        <dbReference type="EMBL" id="OQP67609.1"/>
    </source>
</evidence>
<evidence type="ECO:0000313" key="2">
    <source>
        <dbReference type="Proteomes" id="UP000192276"/>
    </source>
</evidence>
<dbReference type="EMBL" id="LWBP01000024">
    <property type="protein sequence ID" value="OQP67609.1"/>
    <property type="molecule type" value="Genomic_DNA"/>
</dbReference>
<dbReference type="InterPro" id="IPR029052">
    <property type="entry name" value="Metallo-depent_PP-like"/>
</dbReference>
<organism evidence="1 2">
    <name type="scientific">Niastella populi</name>
    <dbReference type="NCBI Taxonomy" id="550983"/>
    <lineage>
        <taxon>Bacteria</taxon>
        <taxon>Pseudomonadati</taxon>
        <taxon>Bacteroidota</taxon>
        <taxon>Chitinophagia</taxon>
        <taxon>Chitinophagales</taxon>
        <taxon>Chitinophagaceae</taxon>
        <taxon>Niastella</taxon>
    </lineage>
</organism>
<dbReference type="RefSeq" id="WP_133054551.1">
    <property type="nucleotide sequence ID" value="NZ_LWBP01000024.1"/>
</dbReference>